<evidence type="ECO:0000256" key="8">
    <source>
        <dbReference type="SAM" id="MobiDB-lite"/>
    </source>
</evidence>
<dbReference type="PROSITE" id="PS00138">
    <property type="entry name" value="SUBTILASE_SER"/>
    <property type="match status" value="1"/>
</dbReference>
<dbReference type="eggNOG" id="KOG1153">
    <property type="taxonomic scope" value="Eukaryota"/>
</dbReference>
<keyword evidence="4 6" id="KW-0378">Hydrolase</keyword>
<keyword evidence="5 6" id="KW-0720">Serine protease</keyword>
<dbReference type="InterPro" id="IPR037045">
    <property type="entry name" value="S8pro/Inhibitor_I9_sf"/>
</dbReference>
<sequence length="463" mass="48354">MNPFTIITAIAAILPFATASPMLGLPKPETPSSGSMSIMSGTIVKDNYIVLLKKNTTDEQFQAHQTWATSLHINRVSRRDDTSLTGIKYQYHFGILSGYSGAFDSETIESIRARDDVEMVEEDKVMVAQELITQEDATWGISRISQKTPFDGNLPSTYTYDSSAGEGITAYVIDTGINLSHEEFEGRAEFGMSAVDGEDDDQGHGTHVAGTIASRTYGVAKKANLVAVKVLGGASGSGSTSGVIAGVDWVVKDARAKGRIGKSVVNMSLGGDFTTALNRAVDAAINAGITFAVAAGNDFGKDASQFSPASVKNAITVGAMDSDDNRANYSNIGTLVDVFAPGTQITSTWIGSDVAINTISGTSMASPHVAGLAAYLMALEGLSTPAEVTARIKQLAVAGIIQKPARNTVDSLIFNGVGSGNNVTDPVVPNPGNGNGSQPGRGNGTRPFPRGPRRGSNVARALL</sequence>
<keyword evidence="2 6" id="KW-0645">Protease</keyword>
<dbReference type="GO" id="GO:0006508">
    <property type="term" value="P:proteolysis"/>
    <property type="evidence" value="ECO:0007669"/>
    <property type="project" value="UniProtKB-KW"/>
</dbReference>
<dbReference type="AlphaFoldDB" id="U4LMH3"/>
<feature type="domain" description="Inhibitor I9" evidence="11">
    <location>
        <begin position="47"/>
        <end position="126"/>
    </location>
</feature>
<dbReference type="InterPro" id="IPR036852">
    <property type="entry name" value="Peptidase_S8/S53_dom_sf"/>
</dbReference>
<feature type="chain" id="PRO_5004651732" evidence="9">
    <location>
        <begin position="20"/>
        <end position="463"/>
    </location>
</feature>
<dbReference type="SUPFAM" id="SSF52743">
    <property type="entry name" value="Subtilisin-like"/>
    <property type="match status" value="1"/>
</dbReference>
<dbReference type="SUPFAM" id="SSF54897">
    <property type="entry name" value="Protease propeptides/inhibitors"/>
    <property type="match status" value="1"/>
</dbReference>
<feature type="compositionally biased region" description="Low complexity" evidence="8">
    <location>
        <begin position="420"/>
        <end position="432"/>
    </location>
</feature>
<dbReference type="InterPro" id="IPR022398">
    <property type="entry name" value="Peptidase_S8_His-AS"/>
</dbReference>
<name>U4LMH3_PYROM</name>
<feature type="signal peptide" evidence="9">
    <location>
        <begin position="1"/>
        <end position="19"/>
    </location>
</feature>
<dbReference type="Gene3D" id="3.30.70.80">
    <property type="entry name" value="Peptidase S8 propeptide/proteinase inhibitor I9"/>
    <property type="match status" value="1"/>
</dbReference>
<evidence type="ECO:0000259" key="10">
    <source>
        <dbReference type="Pfam" id="PF00082"/>
    </source>
</evidence>
<dbReference type="InterPro" id="IPR023827">
    <property type="entry name" value="Peptidase_S8_Asp-AS"/>
</dbReference>
<dbReference type="InterPro" id="IPR010259">
    <property type="entry name" value="S8pro/Inhibitor_I9"/>
</dbReference>
<protein>
    <submittedName>
        <fullName evidence="12">Similar to Alkaline protease 1 acc. no. A1CWF3</fullName>
    </submittedName>
</protein>
<evidence type="ECO:0000256" key="5">
    <source>
        <dbReference type="ARBA" id="ARBA00022825"/>
    </source>
</evidence>
<evidence type="ECO:0000256" key="7">
    <source>
        <dbReference type="RuleBase" id="RU003355"/>
    </source>
</evidence>
<dbReference type="OMA" id="ITHSEFQ"/>
<reference evidence="12 13" key="1">
    <citation type="journal article" date="2013" name="PLoS Genet.">
        <title>The genome and development-dependent transcriptomes of Pyronema confluens: a window into fungal evolution.</title>
        <authorList>
            <person name="Traeger S."/>
            <person name="Altegoer F."/>
            <person name="Freitag M."/>
            <person name="Gabaldon T."/>
            <person name="Kempken F."/>
            <person name="Kumar A."/>
            <person name="Marcet-Houben M."/>
            <person name="Poggeler S."/>
            <person name="Stajich J.E."/>
            <person name="Nowrousian M."/>
        </authorList>
    </citation>
    <scope>NUCLEOTIDE SEQUENCE [LARGE SCALE GENOMIC DNA]</scope>
    <source>
        <strain evidence="13">CBS 100304</strain>
        <tissue evidence="12">Vegetative mycelium</tissue>
    </source>
</reference>
<evidence type="ECO:0000259" key="11">
    <source>
        <dbReference type="Pfam" id="PF05922"/>
    </source>
</evidence>
<dbReference type="PRINTS" id="PR00723">
    <property type="entry name" value="SUBTILISIN"/>
</dbReference>
<dbReference type="PROSITE" id="PS00136">
    <property type="entry name" value="SUBTILASE_ASP"/>
    <property type="match status" value="1"/>
</dbReference>
<evidence type="ECO:0000256" key="2">
    <source>
        <dbReference type="ARBA" id="ARBA00022670"/>
    </source>
</evidence>
<accession>U4LMH3</accession>
<evidence type="ECO:0000256" key="3">
    <source>
        <dbReference type="ARBA" id="ARBA00022729"/>
    </source>
</evidence>
<feature type="domain" description="Peptidase S8/S53" evidence="10">
    <location>
        <begin position="165"/>
        <end position="402"/>
    </location>
</feature>
<evidence type="ECO:0000256" key="6">
    <source>
        <dbReference type="PROSITE-ProRule" id="PRU01240"/>
    </source>
</evidence>
<dbReference type="PANTHER" id="PTHR43806:SF11">
    <property type="entry name" value="CEREVISIN-RELATED"/>
    <property type="match status" value="1"/>
</dbReference>
<evidence type="ECO:0000256" key="4">
    <source>
        <dbReference type="ARBA" id="ARBA00022801"/>
    </source>
</evidence>
<dbReference type="Gene3D" id="3.40.50.200">
    <property type="entry name" value="Peptidase S8/S53 domain"/>
    <property type="match status" value="1"/>
</dbReference>
<keyword evidence="3 9" id="KW-0732">Signal</keyword>
<dbReference type="InterPro" id="IPR050131">
    <property type="entry name" value="Peptidase_S8_subtilisin-like"/>
</dbReference>
<dbReference type="PROSITE" id="PS51892">
    <property type="entry name" value="SUBTILASE"/>
    <property type="match status" value="1"/>
</dbReference>
<dbReference type="Pfam" id="PF05922">
    <property type="entry name" value="Inhibitor_I9"/>
    <property type="match status" value="1"/>
</dbReference>
<dbReference type="GO" id="GO:0004252">
    <property type="term" value="F:serine-type endopeptidase activity"/>
    <property type="evidence" value="ECO:0007669"/>
    <property type="project" value="UniProtKB-UniRule"/>
</dbReference>
<dbReference type="InterPro" id="IPR034193">
    <property type="entry name" value="PCSK9_ProteinaseK-like"/>
</dbReference>
<dbReference type="STRING" id="1076935.U4LMH3"/>
<dbReference type="PANTHER" id="PTHR43806">
    <property type="entry name" value="PEPTIDASE S8"/>
    <property type="match status" value="1"/>
</dbReference>
<feature type="region of interest" description="Disordered" evidence="8">
    <location>
        <begin position="420"/>
        <end position="463"/>
    </location>
</feature>
<evidence type="ECO:0000256" key="9">
    <source>
        <dbReference type="SAM" id="SignalP"/>
    </source>
</evidence>
<dbReference type="OrthoDB" id="206201at2759"/>
<dbReference type="InterPro" id="IPR023828">
    <property type="entry name" value="Peptidase_S8_Ser-AS"/>
</dbReference>
<gene>
    <name evidence="12" type="ORF">PCON_01534</name>
</gene>
<dbReference type="InterPro" id="IPR015500">
    <property type="entry name" value="Peptidase_S8_subtilisin-rel"/>
</dbReference>
<keyword evidence="13" id="KW-1185">Reference proteome</keyword>
<dbReference type="CDD" id="cd04077">
    <property type="entry name" value="Peptidases_S8_PCSK9_ProteinaseK_like"/>
    <property type="match status" value="1"/>
</dbReference>
<dbReference type="FunFam" id="3.40.50.200:FF:000007">
    <property type="entry name" value="Subtilisin-like serine protease"/>
    <property type="match status" value="1"/>
</dbReference>
<dbReference type="Proteomes" id="UP000018144">
    <property type="component" value="Unassembled WGS sequence"/>
</dbReference>
<organism evidence="12 13">
    <name type="scientific">Pyronema omphalodes (strain CBS 100304)</name>
    <name type="common">Pyronema confluens</name>
    <dbReference type="NCBI Taxonomy" id="1076935"/>
    <lineage>
        <taxon>Eukaryota</taxon>
        <taxon>Fungi</taxon>
        <taxon>Dikarya</taxon>
        <taxon>Ascomycota</taxon>
        <taxon>Pezizomycotina</taxon>
        <taxon>Pezizomycetes</taxon>
        <taxon>Pezizales</taxon>
        <taxon>Pyronemataceae</taxon>
        <taxon>Pyronema</taxon>
    </lineage>
</organism>
<dbReference type="PROSITE" id="PS00137">
    <property type="entry name" value="SUBTILASE_HIS"/>
    <property type="match status" value="1"/>
</dbReference>
<comment type="similarity">
    <text evidence="1 6 7">Belongs to the peptidase S8 family.</text>
</comment>
<evidence type="ECO:0000313" key="12">
    <source>
        <dbReference type="EMBL" id="CCX15259.1"/>
    </source>
</evidence>
<feature type="active site" description="Charge relay system" evidence="6">
    <location>
        <position position="204"/>
    </location>
</feature>
<feature type="active site" description="Charge relay system" evidence="6">
    <location>
        <position position="363"/>
    </location>
</feature>
<feature type="active site" description="Charge relay system" evidence="6">
    <location>
        <position position="174"/>
    </location>
</feature>
<feature type="compositionally biased region" description="Gly residues" evidence="8">
    <location>
        <begin position="433"/>
        <end position="443"/>
    </location>
</feature>
<evidence type="ECO:0000313" key="13">
    <source>
        <dbReference type="Proteomes" id="UP000018144"/>
    </source>
</evidence>
<evidence type="ECO:0000256" key="1">
    <source>
        <dbReference type="ARBA" id="ARBA00011073"/>
    </source>
</evidence>
<dbReference type="Pfam" id="PF00082">
    <property type="entry name" value="Peptidase_S8"/>
    <property type="match status" value="1"/>
</dbReference>
<proteinExistence type="inferred from homology"/>
<dbReference type="InterPro" id="IPR000209">
    <property type="entry name" value="Peptidase_S8/S53_dom"/>
</dbReference>
<dbReference type="EMBL" id="HF936161">
    <property type="protein sequence ID" value="CCX15259.1"/>
    <property type="molecule type" value="Genomic_DNA"/>
</dbReference>